<evidence type="ECO:0000256" key="3">
    <source>
        <dbReference type="ARBA" id="ARBA00022552"/>
    </source>
</evidence>
<keyword evidence="3" id="KW-0698">rRNA processing</keyword>
<dbReference type="OMA" id="AMWFSDR"/>
<accession>A3LQ60</accession>
<dbReference type="STRING" id="322104.A3LQ60"/>
<dbReference type="GO" id="GO:0030688">
    <property type="term" value="C:preribosome, small subunit precursor"/>
    <property type="evidence" value="ECO:0007669"/>
    <property type="project" value="InterPro"/>
</dbReference>
<dbReference type="PANTHER" id="PTHR13026">
    <property type="entry name" value="NNP-1 PROTEIN NOVEL NUCLEAR PROTEIN 1 NOP52"/>
    <property type="match status" value="1"/>
</dbReference>
<feature type="coiled-coil region" evidence="5">
    <location>
        <begin position="168"/>
        <end position="195"/>
    </location>
</feature>
<dbReference type="eggNOG" id="KOG3911">
    <property type="taxonomic scope" value="Eukaryota"/>
</dbReference>
<dbReference type="FunCoup" id="A3LQ60">
    <property type="interactions" value="449"/>
</dbReference>
<dbReference type="InterPro" id="IPR016024">
    <property type="entry name" value="ARM-type_fold"/>
</dbReference>
<dbReference type="AlphaFoldDB" id="A3LQ60"/>
<evidence type="ECO:0000256" key="4">
    <source>
        <dbReference type="ARBA" id="ARBA00023242"/>
    </source>
</evidence>
<gene>
    <name evidence="7" type="ORF">PICST_67079</name>
</gene>
<dbReference type="OrthoDB" id="2019504at2759"/>
<evidence type="ECO:0000256" key="6">
    <source>
        <dbReference type="SAM" id="MobiDB-lite"/>
    </source>
</evidence>
<dbReference type="Pfam" id="PF05997">
    <property type="entry name" value="Nop52"/>
    <property type="match status" value="1"/>
</dbReference>
<evidence type="ECO:0000256" key="2">
    <source>
        <dbReference type="ARBA" id="ARBA00006374"/>
    </source>
</evidence>
<evidence type="ECO:0000256" key="1">
    <source>
        <dbReference type="ARBA" id="ARBA00004123"/>
    </source>
</evidence>
<dbReference type="SUPFAM" id="SSF48371">
    <property type="entry name" value="ARM repeat"/>
    <property type="match status" value="1"/>
</dbReference>
<name>A3LQ60_PICST</name>
<proteinExistence type="inferred from homology"/>
<keyword evidence="5" id="KW-0175">Coiled coil</keyword>
<protein>
    <submittedName>
        <fullName evidence="7">Uncharacterized protein</fullName>
    </submittedName>
</protein>
<comment type="subcellular location">
    <subcellularLocation>
        <location evidence="1">Nucleus</location>
    </subcellularLocation>
</comment>
<evidence type="ECO:0000313" key="7">
    <source>
        <dbReference type="EMBL" id="ABN64621.2"/>
    </source>
</evidence>
<dbReference type="GeneID" id="4836843"/>
<dbReference type="HOGENOM" id="CLU_022876_0_2_1"/>
<dbReference type="PANTHER" id="PTHR13026:SF0">
    <property type="entry name" value="RIBOSOMAL RNA PROCESSING 1B"/>
    <property type="match status" value="1"/>
</dbReference>
<dbReference type="InterPro" id="IPR010301">
    <property type="entry name" value="RRP1"/>
</dbReference>
<reference evidence="7 8" key="1">
    <citation type="journal article" date="2007" name="Nat. Biotechnol.">
        <title>Genome sequence of the lignocellulose-bioconverting and xylose-fermenting yeast Pichia stipitis.</title>
        <authorList>
            <person name="Jeffries T.W."/>
            <person name="Grigoriev I.V."/>
            <person name="Grimwood J."/>
            <person name="Laplaza J.M."/>
            <person name="Aerts A."/>
            <person name="Salamov A."/>
            <person name="Schmutz J."/>
            <person name="Lindquist E."/>
            <person name="Dehal P."/>
            <person name="Shapiro H."/>
            <person name="Jin Y.S."/>
            <person name="Passoth V."/>
            <person name="Richardson P.M."/>
        </authorList>
    </citation>
    <scope>NUCLEOTIDE SEQUENCE [LARGE SCALE GENOMIC DNA]</scope>
    <source>
        <strain evidence="8">ATCC 58785 / CBS 6054 / NBRC 10063 / NRRL Y-11545</strain>
    </source>
</reference>
<dbReference type="RefSeq" id="XP_001382650.2">
    <property type="nucleotide sequence ID" value="XM_001382613.1"/>
</dbReference>
<dbReference type="GO" id="GO:0005634">
    <property type="term" value="C:nucleus"/>
    <property type="evidence" value="ECO:0007669"/>
    <property type="project" value="UniProtKB-SubCell"/>
</dbReference>
<evidence type="ECO:0000313" key="8">
    <source>
        <dbReference type="Proteomes" id="UP000002258"/>
    </source>
</evidence>
<feature type="compositionally biased region" description="Acidic residues" evidence="6">
    <location>
        <begin position="252"/>
        <end position="276"/>
    </location>
</feature>
<dbReference type="Proteomes" id="UP000002258">
    <property type="component" value="Chromosome 2"/>
</dbReference>
<evidence type="ECO:0000256" key="5">
    <source>
        <dbReference type="SAM" id="Coils"/>
    </source>
</evidence>
<dbReference type="EMBL" id="CP000496">
    <property type="protein sequence ID" value="ABN64621.2"/>
    <property type="molecule type" value="Genomic_DNA"/>
</dbReference>
<dbReference type="GO" id="GO:0006364">
    <property type="term" value="P:rRNA processing"/>
    <property type="evidence" value="ECO:0007669"/>
    <property type="project" value="UniProtKB-KW"/>
</dbReference>
<comment type="similarity">
    <text evidence="2">Belongs to the RRP1 family.</text>
</comment>
<dbReference type="GO" id="GO:0030687">
    <property type="term" value="C:preribosome, large subunit precursor"/>
    <property type="evidence" value="ECO:0007669"/>
    <property type="project" value="EnsemblFungi"/>
</dbReference>
<keyword evidence="4" id="KW-0539">Nucleus</keyword>
<keyword evidence="8" id="KW-1185">Reference proteome</keyword>
<sequence length="276" mass="32660">MSTSSFVKKLASNDRPTRDAALEALRKFLSSKSTKSMSLLDMEKLWKGLYFSMWFCDRPKAQERLAENLGSLYSQVILKDDFAKFVEAFWSIMIKEWPSIDQWRIDKYYLLIRRVVRHNFQFMQSTEWDSEILQKWLDVMNRTVLSGDKSVPVALPYHLCDIWVEELERVLFEDLKDLQSELDELSKEDEDYITKYSELLKRKVEIASEAPITELISPFTRLNKEALLKTLREKCKEDVLDDERLKDWGSVEGDEEEEEEEDDDDEDASEEEWTGF</sequence>
<organism evidence="7 8">
    <name type="scientific">Scheffersomyces stipitis (strain ATCC 58785 / CBS 6054 / NBRC 10063 / NRRL Y-11545)</name>
    <name type="common">Yeast</name>
    <name type="synonym">Pichia stipitis</name>
    <dbReference type="NCBI Taxonomy" id="322104"/>
    <lineage>
        <taxon>Eukaryota</taxon>
        <taxon>Fungi</taxon>
        <taxon>Dikarya</taxon>
        <taxon>Ascomycota</taxon>
        <taxon>Saccharomycotina</taxon>
        <taxon>Pichiomycetes</taxon>
        <taxon>Debaryomycetaceae</taxon>
        <taxon>Scheffersomyces</taxon>
    </lineage>
</organism>
<dbReference type="InParanoid" id="A3LQ60"/>
<dbReference type="KEGG" id="pic:PICST_67079"/>
<feature type="region of interest" description="Disordered" evidence="6">
    <location>
        <begin position="246"/>
        <end position="276"/>
    </location>
</feature>